<keyword evidence="3" id="KW-1185">Reference proteome</keyword>
<protein>
    <recommendedName>
        <fullName evidence="4">Amidotransferase</fullName>
    </recommendedName>
</protein>
<evidence type="ECO:0000313" key="2">
    <source>
        <dbReference type="EMBL" id="NJQ06715.1"/>
    </source>
</evidence>
<evidence type="ECO:0000313" key="3">
    <source>
        <dbReference type="Proteomes" id="UP000578686"/>
    </source>
</evidence>
<keyword evidence="1" id="KW-0472">Membrane</keyword>
<reference evidence="2 3" key="1">
    <citation type="submission" date="2020-03" db="EMBL/GenBank/DDBJ databases">
        <title>Draft genome of Streptomyces sp. ventii, isolated from the Axial Seamount in the Pacific Ocean, and resequencing of the two type strains Streptomyces lonarensis strain NCL 716 and Streptomyces bohaiensis strain 11A07.</title>
        <authorList>
            <person name="Loughran R.M."/>
            <person name="Pfannmuller K.M."/>
            <person name="Wasson B.J."/>
            <person name="Deadmond M.C."/>
            <person name="Paddock B.E."/>
            <person name="Koyack M.J."/>
            <person name="Gallegos D.A."/>
            <person name="Mitchell E.A."/>
            <person name="Ushijima B."/>
            <person name="Saw J.H."/>
            <person name="Mcphail K.L."/>
            <person name="Videau P."/>
        </authorList>
    </citation>
    <scope>NUCLEOTIDE SEQUENCE [LARGE SCALE GENOMIC DNA]</scope>
    <source>
        <strain evidence="2 3">NCL716</strain>
    </source>
</reference>
<name>A0A7X6D269_9ACTN</name>
<keyword evidence="1" id="KW-1133">Transmembrane helix</keyword>
<organism evidence="2 3">
    <name type="scientific">Streptomyces lonarensis</name>
    <dbReference type="NCBI Taxonomy" id="700599"/>
    <lineage>
        <taxon>Bacteria</taxon>
        <taxon>Bacillati</taxon>
        <taxon>Actinomycetota</taxon>
        <taxon>Actinomycetes</taxon>
        <taxon>Kitasatosporales</taxon>
        <taxon>Streptomycetaceae</taxon>
        <taxon>Streptomyces</taxon>
    </lineage>
</organism>
<dbReference type="EMBL" id="JAAVJD010000103">
    <property type="protein sequence ID" value="NJQ06715.1"/>
    <property type="molecule type" value="Genomic_DNA"/>
</dbReference>
<evidence type="ECO:0000256" key="1">
    <source>
        <dbReference type="SAM" id="Phobius"/>
    </source>
</evidence>
<dbReference type="AlphaFoldDB" id="A0A7X6D269"/>
<gene>
    <name evidence="2" type="ORF">HCN56_14250</name>
</gene>
<feature type="transmembrane region" description="Helical" evidence="1">
    <location>
        <begin position="31"/>
        <end position="50"/>
    </location>
</feature>
<dbReference type="RefSeq" id="WP_167971083.1">
    <property type="nucleotide sequence ID" value="NZ_BHZG01000103.1"/>
</dbReference>
<proteinExistence type="predicted"/>
<sequence length="54" mass="5447">MTTASTLLIAAGLFLGGGAYSFRKQGLPTGVVVLLAGAAALCLVAGVLRLEVWQ</sequence>
<accession>A0A7X6D269</accession>
<dbReference type="Proteomes" id="UP000578686">
    <property type="component" value="Unassembled WGS sequence"/>
</dbReference>
<comment type="caution">
    <text evidence="2">The sequence shown here is derived from an EMBL/GenBank/DDBJ whole genome shotgun (WGS) entry which is preliminary data.</text>
</comment>
<keyword evidence="1" id="KW-0812">Transmembrane</keyword>
<evidence type="ECO:0008006" key="4">
    <source>
        <dbReference type="Google" id="ProtNLM"/>
    </source>
</evidence>